<keyword evidence="2" id="KW-1185">Reference proteome</keyword>
<evidence type="ECO:0000313" key="2">
    <source>
        <dbReference type="Proteomes" id="UP000287224"/>
    </source>
</evidence>
<dbReference type="SUPFAM" id="SSF75005">
    <property type="entry name" value="Arabinanase/levansucrase/invertase"/>
    <property type="match status" value="2"/>
</dbReference>
<dbReference type="OrthoDB" id="9794572at2"/>
<dbReference type="EMBL" id="BIFQ01000002">
    <property type="protein sequence ID" value="GCE09405.1"/>
    <property type="molecule type" value="Genomic_DNA"/>
</dbReference>
<name>A0A401ZRA1_9CHLR</name>
<dbReference type="RefSeq" id="WP_126601822.1">
    <property type="nucleotide sequence ID" value="NZ_BIFQ01000002.1"/>
</dbReference>
<dbReference type="InterPro" id="IPR023296">
    <property type="entry name" value="Glyco_hydro_beta-prop_sf"/>
</dbReference>
<reference evidence="2" key="1">
    <citation type="submission" date="2018-12" db="EMBL/GenBank/DDBJ databases">
        <title>Tengunoibacter tsumagoiensis gen. nov., sp. nov., Dictyobacter kobayashii sp. nov., D. alpinus sp. nov., and D. joshuensis sp. nov. and description of Dictyobacteraceae fam. nov. within the order Ktedonobacterales isolated from Tengu-no-mugimeshi.</title>
        <authorList>
            <person name="Wang C.M."/>
            <person name="Zheng Y."/>
            <person name="Sakai Y."/>
            <person name="Toyoda A."/>
            <person name="Minakuchi Y."/>
            <person name="Abe K."/>
            <person name="Yokota A."/>
            <person name="Yabe S."/>
        </authorList>
    </citation>
    <scope>NUCLEOTIDE SEQUENCE [LARGE SCALE GENOMIC DNA]</scope>
    <source>
        <strain evidence="2">S-27</strain>
    </source>
</reference>
<dbReference type="Proteomes" id="UP000287224">
    <property type="component" value="Unassembled WGS sequence"/>
</dbReference>
<dbReference type="AlphaFoldDB" id="A0A401ZRA1"/>
<sequence length="340" mass="38558">MEQPVAPFNDWLQAAPETARFSMPGWYVWCGCLTRDADGLYYLFFARWPQHMGFEAWVTHSEIAYATSPSLFGTFTFQGVTLPYRRDEVWDQVSHNPTIIHWRGKYYLYYMGTHGPVVQHSAEAEPSSDLWWRYRNNQRIGVAVADTPAGPWIRAAQPVVETSSTSWDALVTSNPSCCETPDGAILMMYKGVGLGPLPKGGDVVAGIATAKHPLGPFYKQPEPAIAHPMESWAVEDPFIWYQSGTYYCLIKDFHGYFTHDQRGSVALLQSSDGINWQPAQPALAFRREIRWQDGQSQSVERIERPQIWFEDGMPRVLICAVREAADSQPYSLRIPLLMPT</sequence>
<dbReference type="CDD" id="cd08994">
    <property type="entry name" value="GH43_62_32_68_117_130-like"/>
    <property type="match status" value="1"/>
</dbReference>
<proteinExistence type="predicted"/>
<accession>A0A401ZRA1</accession>
<protein>
    <submittedName>
        <fullName evidence="1">Sucrase</fullName>
    </submittedName>
</protein>
<organism evidence="1 2">
    <name type="scientific">Dictyobacter aurantiacus</name>
    <dbReference type="NCBI Taxonomy" id="1936993"/>
    <lineage>
        <taxon>Bacteria</taxon>
        <taxon>Bacillati</taxon>
        <taxon>Chloroflexota</taxon>
        <taxon>Ktedonobacteria</taxon>
        <taxon>Ktedonobacterales</taxon>
        <taxon>Dictyobacteraceae</taxon>
        <taxon>Dictyobacter</taxon>
    </lineage>
</organism>
<gene>
    <name evidence="1" type="ORF">KDAU_67340</name>
</gene>
<comment type="caution">
    <text evidence="1">The sequence shown here is derived from an EMBL/GenBank/DDBJ whole genome shotgun (WGS) entry which is preliminary data.</text>
</comment>
<dbReference type="Gene3D" id="2.115.10.20">
    <property type="entry name" value="Glycosyl hydrolase domain, family 43"/>
    <property type="match status" value="1"/>
</dbReference>
<evidence type="ECO:0000313" key="1">
    <source>
        <dbReference type="EMBL" id="GCE09405.1"/>
    </source>
</evidence>